<organism evidence="2 3">
    <name type="scientific">Psychracetigena formicireducens</name>
    <dbReference type="NCBI Taxonomy" id="2986056"/>
    <lineage>
        <taxon>Bacteria</taxon>
        <taxon>Bacillati</taxon>
        <taxon>Candidatus Lithacetigenota</taxon>
        <taxon>Candidatus Psychracetigena</taxon>
    </lineage>
</organism>
<comment type="caution">
    <text evidence="2">The sequence shown here is derived from an EMBL/GenBank/DDBJ whole genome shotgun (WGS) entry which is preliminary data.</text>
</comment>
<dbReference type="InterPro" id="IPR025877">
    <property type="entry name" value="MobA-like_NTP_Trfase"/>
</dbReference>
<evidence type="ECO:0000313" key="2">
    <source>
        <dbReference type="EMBL" id="MBT9144753.1"/>
    </source>
</evidence>
<accession>A0A9E2BFP2</accession>
<proteinExistence type="predicted"/>
<dbReference type="GO" id="GO:0043814">
    <property type="term" value="F:phospholactate guanylyltransferase activity"/>
    <property type="evidence" value="ECO:0007669"/>
    <property type="project" value="UniProtKB-EC"/>
</dbReference>
<keyword evidence="2" id="KW-0808">Transferase</keyword>
<dbReference type="Pfam" id="PF12804">
    <property type="entry name" value="NTP_transf_3"/>
    <property type="match status" value="1"/>
</dbReference>
<gene>
    <name evidence="2" type="primary">cofC_2</name>
    <name evidence="2" type="ORF">DDT42_00601</name>
</gene>
<dbReference type="EC" id="2.7.7.68" evidence="2"/>
<dbReference type="EMBL" id="QLTW01000020">
    <property type="protein sequence ID" value="MBT9144753.1"/>
    <property type="molecule type" value="Genomic_DNA"/>
</dbReference>
<feature type="domain" description="MobA-like NTP transferase" evidence="1">
    <location>
        <begin position="19"/>
        <end position="128"/>
    </location>
</feature>
<dbReference type="InterPro" id="IPR029044">
    <property type="entry name" value="Nucleotide-diphossugar_trans"/>
</dbReference>
<evidence type="ECO:0000259" key="1">
    <source>
        <dbReference type="Pfam" id="PF12804"/>
    </source>
</evidence>
<reference evidence="2 3" key="1">
    <citation type="journal article" date="2021" name="bioRxiv">
        <title>Unique metabolic strategies in Hadean analogues reveal hints for primordial physiology.</title>
        <authorList>
            <person name="Nobu M.K."/>
            <person name="Nakai R."/>
            <person name="Tamazawa S."/>
            <person name="Mori H."/>
            <person name="Toyoda A."/>
            <person name="Ijiri A."/>
            <person name="Suzuki S."/>
            <person name="Kurokawa K."/>
            <person name="Kamagata Y."/>
            <person name="Tamaki H."/>
        </authorList>
    </citation>
    <scope>NUCLEOTIDE SEQUENCE [LARGE SCALE GENOMIC DNA]</scope>
    <source>
        <strain evidence="2">BS525</strain>
    </source>
</reference>
<evidence type="ECO:0000313" key="3">
    <source>
        <dbReference type="Proteomes" id="UP000811545"/>
    </source>
</evidence>
<name>A0A9E2BFP2_PSYF1</name>
<dbReference type="Gene3D" id="3.90.550.10">
    <property type="entry name" value="Spore Coat Polysaccharide Biosynthesis Protein SpsA, Chain A"/>
    <property type="match status" value="1"/>
</dbReference>
<protein>
    <submittedName>
        <fullName evidence="2">2-phospho-L-lactate guanylyltransferase</fullName>
        <ecNumber evidence="2">2.7.7.68</ecNumber>
    </submittedName>
</protein>
<dbReference type="AlphaFoldDB" id="A0A9E2BFP2"/>
<dbReference type="SUPFAM" id="SSF53448">
    <property type="entry name" value="Nucleotide-diphospho-sugar transferases"/>
    <property type="match status" value="1"/>
</dbReference>
<sequence length="249" mass="28636">MDAIVLGGSKEAYWAKEGVDNKTLLKIGSQTVIEKILTILKELKEVNFNRVILTGDSTLPINIRNMADLFITGNEIWEKIEAVMKVTDSEEFMIISGDIPLLSKYILEEVLSLYKAHHPDILLFVVSKDLVEKKFPRFKKSYFFLDGQECKNGNLIFFNRNSYNEMSKLIIPLIKSRKALLPISYLKIGGPKITYKYLLKTLTIKDVEDRIQQLTNLNCQVLFFQHPEIALDIDREKDLVAVREISDFS</sequence>
<dbReference type="Proteomes" id="UP000811545">
    <property type="component" value="Unassembled WGS sequence"/>
</dbReference>
<keyword evidence="2" id="KW-0548">Nucleotidyltransferase</keyword>